<evidence type="ECO:0000313" key="3">
    <source>
        <dbReference type="Proteomes" id="UP000007635"/>
    </source>
</evidence>
<reference evidence="2 3" key="1">
    <citation type="journal article" date="2021" name="G3 (Bethesda)">
        <title>Improved contiguity of the threespine stickleback genome using long-read sequencing.</title>
        <authorList>
            <person name="Nath S."/>
            <person name="Shaw D.E."/>
            <person name="White M.A."/>
        </authorList>
    </citation>
    <scope>NUCLEOTIDE SEQUENCE [LARGE SCALE GENOMIC DNA]</scope>
    <source>
        <strain evidence="2 3">Lake Benthic</strain>
    </source>
</reference>
<accession>A0AAQ4PNU2</accession>
<sequence>MEEIVQKSIVEPWIEEEQCGLGRGTTDQLFTLSRIIDGAWEYAHPVSMCFHDLEKAYDRVPREKLWEVLREYGVRGSLLGAIRSLYAQSESCVRVLGSKSKAFPVGVGLRQGCALSPILFVVFMDRISRCSRGEEGLQFGGLRISSLLFADDVVLMASSVCDLQLSLERFAVECEAVGMRISTSKSEAMVLSRKPMDCLLQVGNVSLPQVKKFKYLGVLFTSEGKMECEFSQRMGAAGAVLHSLYHTVVTKRELSRNAKLSIYRSIFVPTLTSGHEGWVMTERTRSRVQAAEMGFLRRVAGVSLRDRGRSSAIREELGVEPLLLCVKRSQLRWFGHLVRMPPGRLPREVFQARPAGKRPRGKTQD</sequence>
<keyword evidence="3" id="KW-1185">Reference proteome</keyword>
<dbReference type="GeneTree" id="ENSGT01060000248530"/>
<reference evidence="2" key="2">
    <citation type="submission" date="2025-05" db="UniProtKB">
        <authorList>
            <consortium name="Ensembl"/>
        </authorList>
    </citation>
    <scope>IDENTIFICATION</scope>
</reference>
<dbReference type="InterPro" id="IPR043502">
    <property type="entry name" value="DNA/RNA_pol_sf"/>
</dbReference>
<proteinExistence type="predicted"/>
<dbReference type="Ensembl" id="ENSGACT00000067766.1">
    <property type="protein sequence ID" value="ENSGACP00000059700.1"/>
    <property type="gene ID" value="ENSGACG00000035930.1"/>
</dbReference>
<dbReference type="CDD" id="cd01650">
    <property type="entry name" value="RT_nLTR_like"/>
    <property type="match status" value="1"/>
</dbReference>
<evidence type="ECO:0000259" key="1">
    <source>
        <dbReference type="PROSITE" id="PS50878"/>
    </source>
</evidence>
<dbReference type="InterPro" id="IPR000477">
    <property type="entry name" value="RT_dom"/>
</dbReference>
<dbReference type="PANTHER" id="PTHR47027:SF30">
    <property type="entry name" value="THAP-TYPE DOMAIN-CONTAINING PROTEIN"/>
    <property type="match status" value="1"/>
</dbReference>
<dbReference type="PROSITE" id="PS50878">
    <property type="entry name" value="RT_POL"/>
    <property type="match status" value="1"/>
</dbReference>
<dbReference type="Ensembl" id="ENSGACT00000081215.1">
    <property type="protein sequence ID" value="ENSGACP00000039638.1"/>
    <property type="gene ID" value="ENSGACG00000035930.1"/>
</dbReference>
<evidence type="ECO:0000313" key="2">
    <source>
        <dbReference type="Ensembl" id="ENSGACP00000039638.1"/>
    </source>
</evidence>
<dbReference type="PANTHER" id="PTHR47027">
    <property type="entry name" value="REVERSE TRANSCRIPTASE DOMAIN-CONTAINING PROTEIN"/>
    <property type="match status" value="1"/>
</dbReference>
<protein>
    <recommendedName>
        <fullName evidence="1">Reverse transcriptase domain-containing protein</fullName>
    </recommendedName>
</protein>
<dbReference type="Pfam" id="PF00078">
    <property type="entry name" value="RVT_1"/>
    <property type="match status" value="1"/>
</dbReference>
<organism evidence="2 3">
    <name type="scientific">Gasterosteus aculeatus aculeatus</name>
    <name type="common">three-spined stickleback</name>
    <dbReference type="NCBI Taxonomy" id="481459"/>
    <lineage>
        <taxon>Eukaryota</taxon>
        <taxon>Metazoa</taxon>
        <taxon>Chordata</taxon>
        <taxon>Craniata</taxon>
        <taxon>Vertebrata</taxon>
        <taxon>Euteleostomi</taxon>
        <taxon>Actinopterygii</taxon>
        <taxon>Neopterygii</taxon>
        <taxon>Teleostei</taxon>
        <taxon>Neoteleostei</taxon>
        <taxon>Acanthomorphata</taxon>
        <taxon>Eupercaria</taxon>
        <taxon>Perciformes</taxon>
        <taxon>Cottioidei</taxon>
        <taxon>Gasterosteales</taxon>
        <taxon>Gasterosteidae</taxon>
        <taxon>Gasterosteus</taxon>
    </lineage>
</organism>
<feature type="domain" description="Reverse transcriptase" evidence="1">
    <location>
        <begin position="1"/>
        <end position="220"/>
    </location>
</feature>
<name>A0AAQ4PNU2_GASAC</name>
<dbReference type="Proteomes" id="UP000007635">
    <property type="component" value="Chromosome XXI"/>
</dbReference>
<dbReference type="SUPFAM" id="SSF56672">
    <property type="entry name" value="DNA/RNA polymerases"/>
    <property type="match status" value="1"/>
</dbReference>
<dbReference type="AlphaFoldDB" id="A0AAQ4PNU2"/>